<name>A0ABY1MGC0_RHORH</name>
<feature type="compositionally biased region" description="Pro residues" evidence="1">
    <location>
        <begin position="266"/>
        <end position="284"/>
    </location>
</feature>
<keyword evidence="3" id="KW-1185">Reference proteome</keyword>
<evidence type="ECO:0008006" key="4">
    <source>
        <dbReference type="Google" id="ProtNLM"/>
    </source>
</evidence>
<accession>A0ABY1MGC0</accession>
<comment type="caution">
    <text evidence="2">The sequence shown here is derived from an EMBL/GenBank/DDBJ whole genome shotgun (WGS) entry which is preliminary data.</text>
</comment>
<gene>
    <name evidence="2" type="ORF">SAMN02745947_04485</name>
</gene>
<proteinExistence type="predicted"/>
<evidence type="ECO:0000313" key="3">
    <source>
        <dbReference type="Proteomes" id="UP000193566"/>
    </source>
</evidence>
<evidence type="ECO:0000313" key="2">
    <source>
        <dbReference type="EMBL" id="SMG54937.1"/>
    </source>
</evidence>
<feature type="region of interest" description="Disordered" evidence="1">
    <location>
        <begin position="246"/>
        <end position="284"/>
    </location>
</feature>
<sequence>MVHLLGRLYPTDTAARVTADADAGMESVAAADATFHAALLARDYRLVTGNHYEAPSGDGTPLAVDLLVPGTGGRRLERIEYAGRGFDAIPGLTLALAADPVWVRVRARLTTGETLRFEVPVPGVEQAVVLKALAWRSRLAAKDVADLCTLLSITHEHRDRLSEWKLHTARTGARKDAARALHELVTMLDRGQRIDGLTITPARLSGLIRRYVADPHTPRPPTDTGTAQQIARETGGQEALLAALRAAASGHPHRAKPGTPGGSTPPTRPEPPDHSPQPGPDLEL</sequence>
<reference evidence="2 3" key="1">
    <citation type="submission" date="2017-04" db="EMBL/GenBank/DDBJ databases">
        <authorList>
            <person name="Varghese N."/>
            <person name="Submissions S."/>
        </authorList>
    </citation>
    <scope>NUCLEOTIDE SEQUENCE [LARGE SCALE GENOMIC DNA]</scope>
    <source>
        <strain evidence="2 3">J3</strain>
    </source>
</reference>
<protein>
    <recommendedName>
        <fullName evidence="4">Nucleotidyl transferase AbiEii toxin, Type IV TA system</fullName>
    </recommendedName>
</protein>
<organism evidence="2 3">
    <name type="scientific">Rhodococcus rhodochrous J3</name>
    <dbReference type="NCBI Taxonomy" id="903528"/>
    <lineage>
        <taxon>Bacteria</taxon>
        <taxon>Bacillati</taxon>
        <taxon>Actinomycetota</taxon>
        <taxon>Actinomycetes</taxon>
        <taxon>Mycobacteriales</taxon>
        <taxon>Nocardiaceae</taxon>
        <taxon>Rhodococcus</taxon>
    </lineage>
</organism>
<dbReference type="Proteomes" id="UP000193566">
    <property type="component" value="Unassembled WGS sequence"/>
</dbReference>
<evidence type="ECO:0000256" key="1">
    <source>
        <dbReference type="SAM" id="MobiDB-lite"/>
    </source>
</evidence>
<dbReference type="EMBL" id="FXAV01000016">
    <property type="protein sequence ID" value="SMG54937.1"/>
    <property type="molecule type" value="Genomic_DNA"/>
</dbReference>